<evidence type="ECO:0000256" key="1">
    <source>
        <dbReference type="SAM" id="MobiDB-lite"/>
    </source>
</evidence>
<dbReference type="EMBL" id="JAVALS010000003">
    <property type="protein sequence ID" value="MDP5226804.1"/>
    <property type="molecule type" value="Genomic_DNA"/>
</dbReference>
<feature type="compositionally biased region" description="Basic and acidic residues" evidence="1">
    <location>
        <begin position="68"/>
        <end position="100"/>
    </location>
</feature>
<feature type="region of interest" description="Disordered" evidence="1">
    <location>
        <begin position="56"/>
        <end position="100"/>
    </location>
</feature>
<keyword evidence="2" id="KW-1133">Transmembrane helix</keyword>
<gene>
    <name evidence="3" type="ORF">Q9R02_06535</name>
</gene>
<evidence type="ECO:0000313" key="3">
    <source>
        <dbReference type="EMBL" id="MDP5226804.1"/>
    </source>
</evidence>
<accession>A0ABT9INQ4</accession>
<organism evidence="3 4">
    <name type="scientific">Arthrobacter horti</name>
    <dbReference type="NCBI Taxonomy" id="3068273"/>
    <lineage>
        <taxon>Bacteria</taxon>
        <taxon>Bacillati</taxon>
        <taxon>Actinomycetota</taxon>
        <taxon>Actinomycetes</taxon>
        <taxon>Micrococcales</taxon>
        <taxon>Micrococcaceae</taxon>
        <taxon>Arthrobacter</taxon>
    </lineage>
</organism>
<name>A0ABT9INQ4_9MICC</name>
<feature type="transmembrane region" description="Helical" evidence="2">
    <location>
        <begin position="30"/>
        <end position="52"/>
    </location>
</feature>
<keyword evidence="2" id="KW-0472">Membrane</keyword>
<dbReference type="RefSeq" id="WP_305995858.1">
    <property type="nucleotide sequence ID" value="NZ_JAVALS010000003.1"/>
</dbReference>
<proteinExistence type="predicted"/>
<comment type="caution">
    <text evidence="3">The sequence shown here is derived from an EMBL/GenBank/DDBJ whole genome shotgun (WGS) entry which is preliminary data.</text>
</comment>
<evidence type="ECO:0000256" key="2">
    <source>
        <dbReference type="SAM" id="Phobius"/>
    </source>
</evidence>
<keyword evidence="2" id="KW-0812">Transmembrane</keyword>
<reference evidence="3 4" key="1">
    <citation type="submission" date="2023-08" db="EMBL/GenBank/DDBJ databases">
        <title>Arthrobacter horti sp. nov., isolated from forest soil.</title>
        <authorList>
            <person name="Park M."/>
        </authorList>
    </citation>
    <scope>NUCLEOTIDE SEQUENCE [LARGE SCALE GENOMIC DNA]</scope>
    <source>
        <strain evidence="3 4">YJM1</strain>
    </source>
</reference>
<evidence type="ECO:0000313" key="4">
    <source>
        <dbReference type="Proteomes" id="UP001232725"/>
    </source>
</evidence>
<dbReference type="Proteomes" id="UP001232725">
    <property type="component" value="Unassembled WGS sequence"/>
</dbReference>
<protein>
    <submittedName>
        <fullName evidence="3">Uncharacterized protein</fullName>
    </submittedName>
</protein>
<keyword evidence="4" id="KW-1185">Reference proteome</keyword>
<sequence>MPKLIGLHTLFGVLAAVLVGAVLGLLGISGVIQVAFVIVAYVAGAVIAAEFLKKRHAGTGDPGDPEDDGPRFHHFDSRALERLEEERKESRRRDAGTPED</sequence>